<dbReference type="EMBL" id="CH476735">
    <property type="protein sequence ID" value="EIE81103.1"/>
    <property type="molecule type" value="Genomic_DNA"/>
</dbReference>
<dbReference type="eggNOG" id="ENOG502RAKG">
    <property type="taxonomic scope" value="Eukaryota"/>
</dbReference>
<gene>
    <name evidence="4" type="ORF">RO3G_05808</name>
</gene>
<dbReference type="OrthoDB" id="4469696at2759"/>
<feature type="transmembrane region" description="Helical" evidence="2">
    <location>
        <begin position="23"/>
        <end position="42"/>
    </location>
</feature>
<feature type="transmembrane region" description="Helical" evidence="2">
    <location>
        <begin position="77"/>
        <end position="99"/>
    </location>
</feature>
<feature type="domain" description="Protein YTP1-like C-terminal" evidence="3">
    <location>
        <begin position="87"/>
        <end position="265"/>
    </location>
</feature>
<accession>I1BY23</accession>
<feature type="transmembrane region" description="Helical" evidence="2">
    <location>
        <begin position="229"/>
        <end position="250"/>
    </location>
</feature>
<dbReference type="Pfam" id="PF10355">
    <property type="entry name" value="Ytp1"/>
    <property type="match status" value="1"/>
</dbReference>
<evidence type="ECO:0000313" key="5">
    <source>
        <dbReference type="Proteomes" id="UP000009138"/>
    </source>
</evidence>
<feature type="region of interest" description="Disordered" evidence="1">
    <location>
        <begin position="324"/>
        <end position="343"/>
    </location>
</feature>
<feature type="transmembrane region" description="Helical" evidence="2">
    <location>
        <begin position="289"/>
        <end position="307"/>
    </location>
</feature>
<feature type="transmembrane region" description="Helical" evidence="2">
    <location>
        <begin position="145"/>
        <end position="167"/>
    </location>
</feature>
<dbReference type="STRING" id="246409.I1BY23"/>
<keyword evidence="2" id="KW-1133">Transmembrane helix</keyword>
<keyword evidence="5" id="KW-1185">Reference proteome</keyword>
<reference evidence="4 5" key="1">
    <citation type="journal article" date="2009" name="PLoS Genet.">
        <title>Genomic analysis of the basal lineage fungus Rhizopus oryzae reveals a whole-genome duplication.</title>
        <authorList>
            <person name="Ma L.-J."/>
            <person name="Ibrahim A.S."/>
            <person name="Skory C."/>
            <person name="Grabherr M.G."/>
            <person name="Burger G."/>
            <person name="Butler M."/>
            <person name="Elias M."/>
            <person name="Idnurm A."/>
            <person name="Lang B.F."/>
            <person name="Sone T."/>
            <person name="Abe A."/>
            <person name="Calvo S.E."/>
            <person name="Corrochano L.M."/>
            <person name="Engels R."/>
            <person name="Fu J."/>
            <person name="Hansberg W."/>
            <person name="Kim J.-M."/>
            <person name="Kodira C.D."/>
            <person name="Koehrsen M.J."/>
            <person name="Liu B."/>
            <person name="Miranda-Saavedra D."/>
            <person name="O'Leary S."/>
            <person name="Ortiz-Castellanos L."/>
            <person name="Poulter R."/>
            <person name="Rodriguez-Romero J."/>
            <person name="Ruiz-Herrera J."/>
            <person name="Shen Y.-Q."/>
            <person name="Zeng Q."/>
            <person name="Galagan J."/>
            <person name="Birren B.W."/>
            <person name="Cuomo C.A."/>
            <person name="Wickes B.L."/>
        </authorList>
    </citation>
    <scope>NUCLEOTIDE SEQUENCE [LARGE SCALE GENOMIC DNA]</scope>
    <source>
        <strain evidence="5">RA 99-880 / ATCC MYA-4621 / FGSC 9543 / NRRL 43880</strain>
    </source>
</reference>
<organism evidence="4 5">
    <name type="scientific">Rhizopus delemar (strain RA 99-880 / ATCC MYA-4621 / FGSC 9543 / NRRL 43880)</name>
    <name type="common">Mucormycosis agent</name>
    <name type="synonym">Rhizopus arrhizus var. delemar</name>
    <dbReference type="NCBI Taxonomy" id="246409"/>
    <lineage>
        <taxon>Eukaryota</taxon>
        <taxon>Fungi</taxon>
        <taxon>Fungi incertae sedis</taxon>
        <taxon>Mucoromycota</taxon>
        <taxon>Mucoromycotina</taxon>
        <taxon>Mucoromycetes</taxon>
        <taxon>Mucorales</taxon>
        <taxon>Mucorineae</taxon>
        <taxon>Rhizopodaceae</taxon>
        <taxon>Rhizopus</taxon>
    </lineage>
</organism>
<feature type="compositionally biased region" description="Basic and acidic residues" evidence="1">
    <location>
        <begin position="429"/>
        <end position="438"/>
    </location>
</feature>
<feature type="transmembrane region" description="Helical" evidence="2">
    <location>
        <begin position="111"/>
        <end position="133"/>
    </location>
</feature>
<protein>
    <recommendedName>
        <fullName evidence="3">Protein YTP1-like C-terminal domain-containing protein</fullName>
    </recommendedName>
</protein>
<evidence type="ECO:0000256" key="1">
    <source>
        <dbReference type="SAM" id="MobiDB-lite"/>
    </source>
</evidence>
<dbReference type="InterPro" id="IPR018827">
    <property type="entry name" value="YTP1_C"/>
</dbReference>
<evidence type="ECO:0000313" key="4">
    <source>
        <dbReference type="EMBL" id="EIE81103.1"/>
    </source>
</evidence>
<proteinExistence type="predicted"/>
<feature type="transmembrane region" description="Helical" evidence="2">
    <location>
        <begin position="173"/>
        <end position="192"/>
    </location>
</feature>
<dbReference type="PANTHER" id="PTHR31685:SF3">
    <property type="entry name" value="INTEGRAL MEMBRANE PROTEIN (AFU_ORTHOLOGUE AFUA_6G12730)"/>
    <property type="match status" value="1"/>
</dbReference>
<feature type="compositionally biased region" description="Basic and acidic residues" evidence="1">
    <location>
        <begin position="366"/>
        <end position="385"/>
    </location>
</feature>
<dbReference type="VEuPathDB" id="FungiDB:RO3G_05808"/>
<feature type="compositionally biased region" description="Low complexity" evidence="1">
    <location>
        <begin position="414"/>
        <end position="428"/>
    </location>
</feature>
<dbReference type="InParanoid" id="I1BY23"/>
<feature type="region of interest" description="Disordered" evidence="1">
    <location>
        <begin position="411"/>
        <end position="451"/>
    </location>
</feature>
<feature type="region of interest" description="Disordered" evidence="1">
    <location>
        <begin position="366"/>
        <end position="387"/>
    </location>
</feature>
<keyword evidence="2" id="KW-0472">Membrane</keyword>
<name>I1BY23_RHIO9</name>
<dbReference type="AlphaFoldDB" id="I1BY23"/>
<evidence type="ECO:0000256" key="2">
    <source>
        <dbReference type="SAM" id="Phobius"/>
    </source>
</evidence>
<dbReference type="RefSeq" id="XP_067516499.1">
    <property type="nucleotide sequence ID" value="XM_067660398.1"/>
</dbReference>
<dbReference type="OMA" id="HTMLGYI"/>
<dbReference type="Proteomes" id="UP000009138">
    <property type="component" value="Unassembled WGS sequence"/>
</dbReference>
<keyword evidence="2" id="KW-0812">Transmembrane</keyword>
<feature type="transmembrane region" description="Helical" evidence="2">
    <location>
        <begin position="48"/>
        <end position="70"/>
    </location>
</feature>
<evidence type="ECO:0000259" key="3">
    <source>
        <dbReference type="Pfam" id="PF10355"/>
    </source>
</evidence>
<feature type="compositionally biased region" description="Acidic residues" evidence="1">
    <location>
        <begin position="442"/>
        <end position="451"/>
    </location>
</feature>
<dbReference type="PANTHER" id="PTHR31685">
    <property type="entry name" value="INTEGRAL MEMBRANE PROTEIN (AFU_ORTHOLOGUE AFUA_6G12730)-RELATED"/>
    <property type="match status" value="1"/>
</dbReference>
<sequence length="451" mass="51253">MVIAFLGCYPLLLTRQLRKRKRLVIYATCLFASIGFISGYFIQTKQDTASLVLHIIGFILLCLAITQLVLKTKWVELVLGWLTLIVAYCYLVTSALVFTESCSSDLKAQCFMPLAMGTGFLIYGSLILLHLLAVIKLPRPATPEYYESVIITLWGFIALTLPGTPILGTEWKAIHVGLLWFAGGIFSISLSVQTWTPAIRERNIINCLIVCLTGKGLRQNEEDDYTTKIHVMLGYILMVGSISRMIQIVFRKSPSENLPRRMLQEHNLIQGEELDTEEDDLDNKQKRSLAFLWSAYIFGLCTIYRKLKSRNRALSQYEYLELSNTPSLPTTENDSNHPPSMVITTNHTQTTLLQSPPVFSPIDLISHRSNEDHPHEKTIKPSEYRAKRRSLLFQSPTQKCGDEMTNYDRRSWVSSSGSSFSSGPSSPSFEHKPIRDSLNELIMDDEEERRR</sequence>
<dbReference type="GeneID" id="93612779"/>